<evidence type="ECO:0000256" key="3">
    <source>
        <dbReference type="ARBA" id="ARBA00019878"/>
    </source>
</evidence>
<dbReference type="PANTHER" id="PTHR18847:SF0">
    <property type="entry name" value="NUCLEAR CAP-BINDING PROTEIN SUBUNIT 2"/>
    <property type="match status" value="1"/>
</dbReference>
<keyword evidence="7" id="KW-0943">RNA-mediated gene silencing</keyword>
<dbReference type="OrthoDB" id="10066429at2759"/>
<dbReference type="InterPro" id="IPR035979">
    <property type="entry name" value="RBD_domain_sf"/>
</dbReference>
<dbReference type="GO" id="GO:0051028">
    <property type="term" value="P:mRNA transport"/>
    <property type="evidence" value="ECO:0007669"/>
    <property type="project" value="UniProtKB-KW"/>
</dbReference>
<feature type="domain" description="RRM" evidence="15">
    <location>
        <begin position="336"/>
        <end position="414"/>
    </location>
</feature>
<comment type="similarity">
    <text evidence="2">Belongs to the RRM NCBP2 family.</text>
</comment>
<comment type="subcellular location">
    <subcellularLocation>
        <location evidence="1">Nucleus</location>
    </subcellularLocation>
</comment>
<dbReference type="GO" id="GO:0000339">
    <property type="term" value="F:RNA cap binding"/>
    <property type="evidence" value="ECO:0007669"/>
    <property type="project" value="InterPro"/>
</dbReference>
<dbReference type="SUPFAM" id="SSF54928">
    <property type="entry name" value="RNA-binding domain, RBD"/>
    <property type="match status" value="1"/>
</dbReference>
<protein>
    <recommendedName>
        <fullName evidence="3">Nuclear cap-binding protein subunit 2</fullName>
    </recommendedName>
    <alternativeName>
        <fullName evidence="12">20 kDa nuclear cap-binding protein</fullName>
    </alternativeName>
    <alternativeName>
        <fullName evidence="11">NCBP 20 kDa subunit</fullName>
    </alternativeName>
</protein>
<dbReference type="GO" id="GO:0005846">
    <property type="term" value="C:nuclear cap binding complex"/>
    <property type="evidence" value="ECO:0007669"/>
    <property type="project" value="InterPro"/>
</dbReference>
<feature type="region of interest" description="Disordered" evidence="14">
    <location>
        <begin position="1"/>
        <end position="244"/>
    </location>
</feature>
<evidence type="ECO:0000256" key="10">
    <source>
        <dbReference type="ARBA" id="ARBA00023242"/>
    </source>
</evidence>
<feature type="compositionally biased region" description="Gly residues" evidence="14">
    <location>
        <begin position="80"/>
        <end position="90"/>
    </location>
</feature>
<dbReference type="AlphaFoldDB" id="A0A8P0SHP8"/>
<evidence type="ECO:0000256" key="11">
    <source>
        <dbReference type="ARBA" id="ARBA00032288"/>
    </source>
</evidence>
<dbReference type="FunCoup" id="A0A8P0SHP8">
    <property type="interactions" value="102"/>
</dbReference>
<dbReference type="Gene3D" id="3.30.70.330">
    <property type="match status" value="1"/>
</dbReference>
<name>A0A8P0SHP8_CANLF</name>
<feature type="compositionally biased region" description="Low complexity" evidence="14">
    <location>
        <begin position="39"/>
        <end position="62"/>
    </location>
</feature>
<evidence type="ECO:0000313" key="17">
    <source>
        <dbReference type="Proteomes" id="UP000002254"/>
    </source>
</evidence>
<keyword evidence="9" id="KW-0508">mRNA splicing</keyword>
<feature type="compositionally biased region" description="Basic residues" evidence="14">
    <location>
        <begin position="66"/>
        <end position="76"/>
    </location>
</feature>
<evidence type="ECO:0000256" key="14">
    <source>
        <dbReference type="SAM" id="MobiDB-lite"/>
    </source>
</evidence>
<evidence type="ECO:0000256" key="9">
    <source>
        <dbReference type="ARBA" id="ARBA00023187"/>
    </source>
</evidence>
<proteinExistence type="inferred from homology"/>
<reference evidence="16" key="2">
    <citation type="submission" date="2025-08" db="UniProtKB">
        <authorList>
            <consortium name="Ensembl"/>
        </authorList>
    </citation>
    <scope>IDENTIFICATION</scope>
</reference>
<organism evidence="16 17">
    <name type="scientific">Canis lupus familiaris</name>
    <name type="common">Dog</name>
    <name type="synonym">Canis familiaris</name>
    <dbReference type="NCBI Taxonomy" id="9615"/>
    <lineage>
        <taxon>Eukaryota</taxon>
        <taxon>Metazoa</taxon>
        <taxon>Chordata</taxon>
        <taxon>Craniata</taxon>
        <taxon>Vertebrata</taxon>
        <taxon>Euteleostomi</taxon>
        <taxon>Mammalia</taxon>
        <taxon>Eutheria</taxon>
        <taxon>Laurasiatheria</taxon>
        <taxon>Carnivora</taxon>
        <taxon>Caniformia</taxon>
        <taxon>Canidae</taxon>
        <taxon>Canis</taxon>
    </lineage>
</organism>
<evidence type="ECO:0000256" key="5">
    <source>
        <dbReference type="ARBA" id="ARBA00022816"/>
    </source>
</evidence>
<dbReference type="GO" id="GO:0005634">
    <property type="term" value="C:nucleus"/>
    <property type="evidence" value="ECO:0007669"/>
    <property type="project" value="UniProtKB-SubCell"/>
</dbReference>
<feature type="compositionally biased region" description="Low complexity" evidence="14">
    <location>
        <begin position="134"/>
        <end position="158"/>
    </location>
</feature>
<reference evidence="16 17" key="1">
    <citation type="journal article" date="2005" name="Nature">
        <title>Genome sequence, comparative analysis and haplotype structure of the domestic dog.</title>
        <authorList>
            <consortium name="Broad Sequencing Platform"/>
            <person name="Lindblad-Toh K."/>
            <person name="Wade C.M."/>
            <person name="Mikkelsen T.S."/>
            <person name="Karlsson E.K."/>
            <person name="Jaffe D.B."/>
            <person name="Kamal M."/>
            <person name="Clamp M."/>
            <person name="Chang J.L."/>
            <person name="Kulbokas E.J. III"/>
            <person name="Zody M.C."/>
            <person name="Mauceli E."/>
            <person name="Xie X."/>
            <person name="Breen M."/>
            <person name="Wayne R.K."/>
            <person name="Ostrander E.A."/>
            <person name="Ponting C.P."/>
            <person name="Galibert F."/>
            <person name="Smith D.R."/>
            <person name="DeJong P.J."/>
            <person name="Kirkness E."/>
            <person name="Alvarez P."/>
            <person name="Biagi T."/>
            <person name="Brockman W."/>
            <person name="Butler J."/>
            <person name="Chin C.W."/>
            <person name="Cook A."/>
            <person name="Cuff J."/>
            <person name="Daly M.J."/>
            <person name="DeCaprio D."/>
            <person name="Gnerre S."/>
            <person name="Grabherr M."/>
            <person name="Kellis M."/>
            <person name="Kleber M."/>
            <person name="Bardeleben C."/>
            <person name="Goodstadt L."/>
            <person name="Heger A."/>
            <person name="Hitte C."/>
            <person name="Kim L."/>
            <person name="Koepfli K.P."/>
            <person name="Parker H.G."/>
            <person name="Pollinger J.P."/>
            <person name="Searle S.M."/>
            <person name="Sutter N.B."/>
            <person name="Thomas R."/>
            <person name="Webber C."/>
            <person name="Baldwin J."/>
            <person name="Abebe A."/>
            <person name="Abouelleil A."/>
            <person name="Aftuck L."/>
            <person name="Ait-Zahra M."/>
            <person name="Aldredge T."/>
            <person name="Allen N."/>
            <person name="An P."/>
            <person name="Anderson S."/>
            <person name="Antoine C."/>
            <person name="Arachchi H."/>
            <person name="Aslam A."/>
            <person name="Ayotte L."/>
            <person name="Bachantsang P."/>
            <person name="Barry A."/>
            <person name="Bayul T."/>
            <person name="Benamara M."/>
            <person name="Berlin A."/>
            <person name="Bessette D."/>
            <person name="Blitshteyn B."/>
            <person name="Bloom T."/>
            <person name="Blye J."/>
            <person name="Boguslavskiy L."/>
            <person name="Bonnet C."/>
            <person name="Boukhgalter B."/>
            <person name="Brown A."/>
            <person name="Cahill P."/>
            <person name="Calixte N."/>
            <person name="Camarata J."/>
            <person name="Cheshatsang Y."/>
            <person name="Chu J."/>
            <person name="Citroen M."/>
            <person name="Collymore A."/>
            <person name="Cooke P."/>
            <person name="Dawoe T."/>
            <person name="Daza R."/>
            <person name="Decktor K."/>
            <person name="DeGray S."/>
            <person name="Dhargay N."/>
            <person name="Dooley K."/>
            <person name="Dooley K."/>
            <person name="Dorje P."/>
            <person name="Dorjee K."/>
            <person name="Dorris L."/>
            <person name="Duffey N."/>
            <person name="Dupes A."/>
            <person name="Egbiremolen O."/>
            <person name="Elong R."/>
            <person name="Falk J."/>
            <person name="Farina A."/>
            <person name="Faro S."/>
            <person name="Ferguson D."/>
            <person name="Ferreira P."/>
            <person name="Fisher S."/>
            <person name="FitzGerald M."/>
            <person name="Foley K."/>
            <person name="Foley C."/>
            <person name="Franke A."/>
            <person name="Friedrich D."/>
            <person name="Gage D."/>
            <person name="Garber M."/>
            <person name="Gearin G."/>
            <person name="Giannoukos G."/>
            <person name="Goode T."/>
            <person name="Goyette A."/>
            <person name="Graham J."/>
            <person name="Grandbois E."/>
            <person name="Gyaltsen K."/>
            <person name="Hafez N."/>
            <person name="Hagopian D."/>
            <person name="Hagos B."/>
            <person name="Hall J."/>
            <person name="Healy C."/>
            <person name="Hegarty R."/>
            <person name="Honan T."/>
            <person name="Horn A."/>
            <person name="Houde N."/>
            <person name="Hughes L."/>
            <person name="Hunnicutt L."/>
            <person name="Husby M."/>
            <person name="Jester B."/>
            <person name="Jones C."/>
            <person name="Kamat A."/>
            <person name="Kanga B."/>
            <person name="Kells C."/>
            <person name="Khazanovich D."/>
            <person name="Kieu A.C."/>
            <person name="Kisner P."/>
            <person name="Kumar M."/>
            <person name="Lance K."/>
            <person name="Landers T."/>
            <person name="Lara M."/>
            <person name="Lee W."/>
            <person name="Leger J.P."/>
            <person name="Lennon N."/>
            <person name="Leuper L."/>
            <person name="LeVine S."/>
            <person name="Liu J."/>
            <person name="Liu X."/>
            <person name="Lokyitsang Y."/>
            <person name="Lokyitsang T."/>
            <person name="Lui A."/>
            <person name="Macdonald J."/>
            <person name="Major J."/>
            <person name="Marabella R."/>
            <person name="Maru K."/>
            <person name="Matthews C."/>
            <person name="McDonough S."/>
            <person name="Mehta T."/>
            <person name="Meldrim J."/>
            <person name="Melnikov A."/>
            <person name="Meneus L."/>
            <person name="Mihalev A."/>
            <person name="Mihova T."/>
            <person name="Miller K."/>
            <person name="Mittelman R."/>
            <person name="Mlenga V."/>
            <person name="Mulrain L."/>
            <person name="Munson G."/>
            <person name="Navidi A."/>
            <person name="Naylor J."/>
            <person name="Nguyen T."/>
            <person name="Nguyen N."/>
            <person name="Nguyen C."/>
            <person name="Nguyen T."/>
            <person name="Nicol R."/>
            <person name="Norbu N."/>
            <person name="Norbu C."/>
            <person name="Novod N."/>
            <person name="Nyima T."/>
            <person name="Olandt P."/>
            <person name="O'Neill B."/>
            <person name="O'Neill K."/>
            <person name="Osman S."/>
            <person name="Oyono L."/>
            <person name="Patti C."/>
            <person name="Perrin D."/>
            <person name="Phunkhang P."/>
            <person name="Pierre F."/>
            <person name="Priest M."/>
            <person name="Rachupka A."/>
            <person name="Raghuraman S."/>
            <person name="Rameau R."/>
            <person name="Ray V."/>
            <person name="Raymond C."/>
            <person name="Rege F."/>
            <person name="Rise C."/>
            <person name="Rogers J."/>
            <person name="Rogov P."/>
            <person name="Sahalie J."/>
            <person name="Settipalli S."/>
            <person name="Sharpe T."/>
            <person name="Shea T."/>
            <person name="Sheehan M."/>
            <person name="Sherpa N."/>
            <person name="Shi J."/>
            <person name="Shih D."/>
            <person name="Sloan J."/>
            <person name="Smith C."/>
            <person name="Sparrow T."/>
            <person name="Stalker J."/>
            <person name="Stange-Thomann N."/>
            <person name="Stavropoulos S."/>
            <person name="Stone C."/>
            <person name="Stone S."/>
            <person name="Sykes S."/>
            <person name="Tchuinga P."/>
            <person name="Tenzing P."/>
            <person name="Tesfaye S."/>
            <person name="Thoulutsang D."/>
            <person name="Thoulutsang Y."/>
            <person name="Topham K."/>
            <person name="Topping I."/>
            <person name="Tsamla T."/>
            <person name="Vassiliev H."/>
            <person name="Venkataraman V."/>
            <person name="Vo A."/>
            <person name="Wangchuk T."/>
            <person name="Wangdi T."/>
            <person name="Weiand M."/>
            <person name="Wilkinson J."/>
            <person name="Wilson A."/>
            <person name="Yadav S."/>
            <person name="Yang S."/>
            <person name="Yang X."/>
            <person name="Young G."/>
            <person name="Yu Q."/>
            <person name="Zainoun J."/>
            <person name="Zembek L."/>
            <person name="Zimmer A."/>
            <person name="Lander E.S."/>
        </authorList>
    </citation>
    <scope>NUCLEOTIDE SEQUENCE [LARGE SCALE GENOMIC DNA]</scope>
    <source>
        <strain evidence="16">Boxer</strain>
    </source>
</reference>
<dbReference type="GO" id="GO:0031047">
    <property type="term" value="P:regulatory ncRNA-mediated gene silencing"/>
    <property type="evidence" value="ECO:0007669"/>
    <property type="project" value="UniProtKB-KW"/>
</dbReference>
<dbReference type="CDD" id="cd12240">
    <property type="entry name" value="RRM_NCBP2"/>
    <property type="match status" value="1"/>
</dbReference>
<dbReference type="GO" id="GO:0000184">
    <property type="term" value="P:nuclear-transcribed mRNA catabolic process, nonsense-mediated decay"/>
    <property type="evidence" value="ECO:0007669"/>
    <property type="project" value="UniProtKB-KW"/>
</dbReference>
<feature type="compositionally biased region" description="Low complexity" evidence="14">
    <location>
        <begin position="91"/>
        <end position="113"/>
    </location>
</feature>
<evidence type="ECO:0000313" key="16">
    <source>
        <dbReference type="Ensembl" id="ENSCAFP00000019306.5"/>
    </source>
</evidence>
<dbReference type="Ensembl" id="ENSCAFT00000020794.5">
    <property type="protein sequence ID" value="ENSCAFP00000019306.5"/>
    <property type="gene ID" value="ENSCAFG00000055172.1"/>
</dbReference>
<keyword evidence="4" id="KW-0507">mRNA processing</keyword>
<keyword evidence="5" id="KW-0509">mRNA transport</keyword>
<dbReference type="GO" id="GO:0045292">
    <property type="term" value="P:mRNA cis splicing, via spliceosome"/>
    <property type="evidence" value="ECO:0007669"/>
    <property type="project" value="InterPro"/>
</dbReference>
<accession>A0A8P0SHP8</accession>
<evidence type="ECO:0000256" key="2">
    <source>
        <dbReference type="ARBA" id="ARBA00010725"/>
    </source>
</evidence>
<evidence type="ECO:0000259" key="15">
    <source>
        <dbReference type="PROSITE" id="PS50102"/>
    </source>
</evidence>
<dbReference type="InterPro" id="IPR034148">
    <property type="entry name" value="NCBP2_RRM"/>
</dbReference>
<keyword evidence="6 13" id="KW-0694">RNA-binding</keyword>
<dbReference type="InterPro" id="IPR000504">
    <property type="entry name" value="RRM_dom"/>
</dbReference>
<evidence type="ECO:0000256" key="13">
    <source>
        <dbReference type="PROSITE-ProRule" id="PRU00176"/>
    </source>
</evidence>
<dbReference type="SMART" id="SM00360">
    <property type="entry name" value="RRM"/>
    <property type="match status" value="1"/>
</dbReference>
<feature type="compositionally biased region" description="Basic and acidic residues" evidence="14">
    <location>
        <begin position="180"/>
        <end position="195"/>
    </location>
</feature>
<dbReference type="FunFam" id="3.30.70.330:FF:000128">
    <property type="entry name" value="Nuclear cap-binding protein subunit 2"/>
    <property type="match status" value="1"/>
</dbReference>
<evidence type="ECO:0000256" key="1">
    <source>
        <dbReference type="ARBA" id="ARBA00004123"/>
    </source>
</evidence>
<sequence>MRHREGQRRRPGGSGLHAGPRRGARSRVPDARAERRRASGSAGSTVSSTVPSTMPSTMPSTVHAGGGRRPRGRSWRGRSLGLGLGRGRGAGAALSAEGARAAAGQVRGVLRASPGGGSGRGARAPAAPRRRPRALPQAAAQLLGEGVSEAGGAAAEGARGPGRQGSEAPGRVLAAQLGPQEREGRELRRAPDGPRLRQALHQPRAVQQGGQQPPQDHGGAARTPQRAALASGRRRTPPDRAPRVTALLLRDWAARAARPPRSRRFRFRPPRASASATAAAASAFRERRRLRAALRTMSGGLLKALRSDSYVELSQYRDQHFRGDNEEQEKLLKKSCTLYVGNLSFYTTEEQIYELFSKSGDIKKIIMGLDKMKKTACGFCFVEYYSRADAENAMRYINGTRLDDRIIRTDWDAGFKEGRQYGRGRSGGQVRDEYRQDYDAGRGGYGKLAQNHLALAAIMNDTVTTGTRKFITNGLLQLKQNGH</sequence>
<keyword evidence="10" id="KW-0539">Nucleus</keyword>
<keyword evidence="5" id="KW-0813">Transport</keyword>
<dbReference type="InterPro" id="IPR027157">
    <property type="entry name" value="NCBP2"/>
</dbReference>
<dbReference type="PROSITE" id="PS50102">
    <property type="entry name" value="RRM"/>
    <property type="match status" value="1"/>
</dbReference>
<evidence type="ECO:0000256" key="4">
    <source>
        <dbReference type="ARBA" id="ARBA00022664"/>
    </source>
</evidence>
<feature type="compositionally biased region" description="Basic residues" evidence="14">
    <location>
        <begin position="1"/>
        <end position="11"/>
    </location>
</feature>
<keyword evidence="8" id="KW-0866">Nonsense-mediated mRNA decay</keyword>
<evidence type="ECO:0000256" key="6">
    <source>
        <dbReference type="ARBA" id="ARBA00022884"/>
    </source>
</evidence>
<dbReference type="PANTHER" id="PTHR18847">
    <property type="entry name" value="20 KD NUCLEAR CAP BINDING PROTEIN"/>
    <property type="match status" value="1"/>
</dbReference>
<evidence type="ECO:0000256" key="12">
    <source>
        <dbReference type="ARBA" id="ARBA00032996"/>
    </source>
</evidence>
<feature type="compositionally biased region" description="Low complexity" evidence="14">
    <location>
        <begin position="202"/>
        <end position="221"/>
    </location>
</feature>
<dbReference type="InterPro" id="IPR012677">
    <property type="entry name" value="Nucleotide-bd_a/b_plait_sf"/>
</dbReference>
<dbReference type="Proteomes" id="UP000002254">
    <property type="component" value="Chromosome 33"/>
</dbReference>
<dbReference type="Pfam" id="PF00076">
    <property type="entry name" value="RRM_1"/>
    <property type="match status" value="1"/>
</dbReference>
<evidence type="ECO:0000256" key="7">
    <source>
        <dbReference type="ARBA" id="ARBA00023158"/>
    </source>
</evidence>
<feature type="compositionally biased region" description="Basic and acidic residues" evidence="14">
    <location>
        <begin position="27"/>
        <end position="37"/>
    </location>
</feature>
<evidence type="ECO:0000256" key="8">
    <source>
        <dbReference type="ARBA" id="ARBA00023161"/>
    </source>
</evidence>